<comment type="function">
    <text evidence="6">Specifically methylates the adenine in position 1618 of 23S rRNA.</text>
</comment>
<dbReference type="GO" id="GO:0070475">
    <property type="term" value="P:rRNA base methylation"/>
    <property type="evidence" value="ECO:0007669"/>
    <property type="project" value="TreeGrafter"/>
</dbReference>
<dbReference type="RefSeq" id="WP_169657278.1">
    <property type="nucleotide sequence ID" value="NZ_JABANE010000033.1"/>
</dbReference>
<dbReference type="SUPFAM" id="SSF53335">
    <property type="entry name" value="S-adenosyl-L-methionine-dependent methyltransferases"/>
    <property type="match status" value="1"/>
</dbReference>
<dbReference type="HAMAP" id="MF_01848">
    <property type="entry name" value="23SrRNA_methyltr_F"/>
    <property type="match status" value="1"/>
</dbReference>
<comment type="catalytic activity">
    <reaction evidence="6">
        <text>adenosine(1618) in 23S rRNA + S-adenosyl-L-methionine = N(6)-methyladenosine(1618) in 23S rRNA + S-adenosyl-L-homocysteine + H(+)</text>
        <dbReference type="Rhea" id="RHEA:16497"/>
        <dbReference type="Rhea" id="RHEA-COMP:10229"/>
        <dbReference type="Rhea" id="RHEA-COMP:10231"/>
        <dbReference type="ChEBI" id="CHEBI:15378"/>
        <dbReference type="ChEBI" id="CHEBI:57856"/>
        <dbReference type="ChEBI" id="CHEBI:59789"/>
        <dbReference type="ChEBI" id="CHEBI:74411"/>
        <dbReference type="ChEBI" id="CHEBI:74449"/>
        <dbReference type="EC" id="2.1.1.181"/>
    </reaction>
</comment>
<dbReference type="InterPro" id="IPR010286">
    <property type="entry name" value="METTL16/RlmF"/>
</dbReference>
<protein>
    <recommendedName>
        <fullName evidence="6">Ribosomal RNA large subunit methyltransferase F</fullName>
        <ecNumber evidence="6">2.1.1.181</ecNumber>
    </recommendedName>
    <alternativeName>
        <fullName evidence="6">23S rRNA mA1618 methyltransferase</fullName>
    </alternativeName>
    <alternativeName>
        <fullName evidence="6">rRNA adenine N-6-methyltransferase</fullName>
    </alternativeName>
</protein>
<dbReference type="Gene3D" id="3.40.50.150">
    <property type="entry name" value="Vaccinia Virus protein VP39"/>
    <property type="match status" value="1"/>
</dbReference>
<dbReference type="AlphaFoldDB" id="A0A7X9RUJ9"/>
<keyword evidence="4 6" id="KW-0808">Transferase</keyword>
<comment type="subcellular location">
    <subcellularLocation>
        <location evidence="6">Cytoplasm</location>
    </subcellularLocation>
</comment>
<keyword evidence="1 6" id="KW-0963">Cytoplasm</keyword>
<name>A0A7X9RUJ9_9BACT</name>
<dbReference type="PANTHER" id="PTHR13393">
    <property type="entry name" value="SAM-DEPENDENT METHYLTRANSFERASE"/>
    <property type="match status" value="1"/>
</dbReference>
<keyword evidence="5 6" id="KW-0949">S-adenosyl-L-methionine</keyword>
<dbReference type="Pfam" id="PF05971">
    <property type="entry name" value="Methyltransf_10"/>
    <property type="match status" value="1"/>
</dbReference>
<reference evidence="7 8" key="1">
    <citation type="submission" date="2020-04" db="EMBL/GenBank/DDBJ databases">
        <title>Flammeovirga sp. SR4, a novel species isolated from seawater.</title>
        <authorList>
            <person name="Wang X."/>
        </authorList>
    </citation>
    <scope>NUCLEOTIDE SEQUENCE [LARGE SCALE GENOMIC DNA]</scope>
    <source>
        <strain evidence="7 8">ATCC 23126</strain>
    </source>
</reference>
<evidence type="ECO:0000256" key="1">
    <source>
        <dbReference type="ARBA" id="ARBA00022490"/>
    </source>
</evidence>
<evidence type="ECO:0000256" key="2">
    <source>
        <dbReference type="ARBA" id="ARBA00022552"/>
    </source>
</evidence>
<evidence type="ECO:0000313" key="8">
    <source>
        <dbReference type="Proteomes" id="UP000576082"/>
    </source>
</evidence>
<dbReference type="InterPro" id="IPR016909">
    <property type="entry name" value="rRNA_lsu_MeTfrase_F"/>
</dbReference>
<dbReference type="EC" id="2.1.1.181" evidence="6"/>
<proteinExistence type="inferred from homology"/>
<keyword evidence="8" id="KW-1185">Reference proteome</keyword>
<gene>
    <name evidence="6 7" type="primary">rlmF</name>
    <name evidence="7" type="ORF">HHU12_13540</name>
</gene>
<evidence type="ECO:0000313" key="7">
    <source>
        <dbReference type="EMBL" id="NME68991.1"/>
    </source>
</evidence>
<evidence type="ECO:0000256" key="3">
    <source>
        <dbReference type="ARBA" id="ARBA00022603"/>
    </source>
</evidence>
<evidence type="ECO:0000256" key="5">
    <source>
        <dbReference type="ARBA" id="ARBA00022691"/>
    </source>
</evidence>
<dbReference type="PIRSF" id="PIRSF029038">
    <property type="entry name" value="Mtase_YbiN_prd"/>
    <property type="match status" value="1"/>
</dbReference>
<dbReference type="InterPro" id="IPR029063">
    <property type="entry name" value="SAM-dependent_MTases_sf"/>
</dbReference>
<dbReference type="Proteomes" id="UP000576082">
    <property type="component" value="Unassembled WGS sequence"/>
</dbReference>
<dbReference type="NCBIfam" id="NF008725">
    <property type="entry name" value="PRK11727.1"/>
    <property type="match status" value="1"/>
</dbReference>
<evidence type="ECO:0000256" key="6">
    <source>
        <dbReference type="HAMAP-Rule" id="MF_01848"/>
    </source>
</evidence>
<sequence length="288" mass="32616">MHKNNLHKNGYSFPKLIKAYPPLTAFVIKNKVGEDTINFADAKAVIALNKALLKAYYNVNYWDLPQGYLCPPVPGRADYILEIKDLLSENTNLRDSQIKGLDVGSGANIIYPLLGNSLFGWDFVGSEIEEASIDNAVEILKKNKISLKKIGIRKQNSDKNIFKGIIRENERYAFSMCNPPFHRSAEEAQKGSMRKAKNLTGKSEVKLNFGGKSNELWCEGGEIQFIKTMMDESVDYKRNVVWFTSLISKQENVVPLLKHLKKVKPTSHKIIDMGQGQKKSRLIAWTFM</sequence>
<comment type="similarity">
    <text evidence="6">Belongs to the methyltransferase superfamily. METTL16/RlmF family.</text>
</comment>
<dbReference type="GO" id="GO:0052907">
    <property type="term" value="F:23S rRNA (adenine(1618)-N(6))-methyltransferase activity"/>
    <property type="evidence" value="ECO:0007669"/>
    <property type="project" value="UniProtKB-EC"/>
</dbReference>
<comment type="caution">
    <text evidence="7">The sequence shown here is derived from an EMBL/GenBank/DDBJ whole genome shotgun (WGS) entry which is preliminary data.</text>
</comment>
<accession>A0A7X9RUJ9</accession>
<keyword evidence="2 6" id="KW-0698">rRNA processing</keyword>
<dbReference type="GO" id="GO:0005737">
    <property type="term" value="C:cytoplasm"/>
    <property type="evidence" value="ECO:0007669"/>
    <property type="project" value="UniProtKB-SubCell"/>
</dbReference>
<dbReference type="EMBL" id="JABANE010000033">
    <property type="protein sequence ID" value="NME68991.1"/>
    <property type="molecule type" value="Genomic_DNA"/>
</dbReference>
<keyword evidence="3 6" id="KW-0489">Methyltransferase</keyword>
<dbReference type="PANTHER" id="PTHR13393:SF0">
    <property type="entry name" value="RNA N6-ADENOSINE-METHYLTRANSFERASE METTL16"/>
    <property type="match status" value="1"/>
</dbReference>
<evidence type="ECO:0000256" key="4">
    <source>
        <dbReference type="ARBA" id="ARBA00022679"/>
    </source>
</evidence>
<organism evidence="7 8">
    <name type="scientific">Flammeovirga aprica JL-4</name>
    <dbReference type="NCBI Taxonomy" id="694437"/>
    <lineage>
        <taxon>Bacteria</taxon>
        <taxon>Pseudomonadati</taxon>
        <taxon>Bacteroidota</taxon>
        <taxon>Cytophagia</taxon>
        <taxon>Cytophagales</taxon>
        <taxon>Flammeovirgaceae</taxon>
        <taxon>Flammeovirga</taxon>
    </lineage>
</organism>